<dbReference type="GO" id="GO:0022857">
    <property type="term" value="F:transmembrane transporter activity"/>
    <property type="evidence" value="ECO:0007669"/>
    <property type="project" value="InterPro"/>
</dbReference>
<dbReference type="PANTHER" id="PTHR10924:SF6">
    <property type="entry name" value="SOLUTE CARRIER FAMILY 49 MEMBER A3"/>
    <property type="match status" value="1"/>
</dbReference>
<proteinExistence type="predicted"/>
<dbReference type="AlphaFoldDB" id="A0A644X837"/>
<dbReference type="InterPro" id="IPR020846">
    <property type="entry name" value="MFS_dom"/>
</dbReference>
<feature type="transmembrane region" description="Helical" evidence="5">
    <location>
        <begin position="392"/>
        <end position="412"/>
    </location>
</feature>
<sequence>MKSVKAYRYRYLILLSLVLLMFSVGVQWLNLAPVGRVANHYYQGQLPLRYASPVDLLSLTYLLVFIVASIPASYLLHRLGIRWATWIASGLIIFGAMTKWLYLSNFPAVLFGQFFLALGQAVVLTSITEIVSRWFPIRERGMAVGITSASQYLSLALVMIISPLMVATRANDPAWGSGFDQMMRFYAFFSSILALIPAFLIRENPPTPSSSIASKKSESFLSSFRALNANTSLRGLTIIFSVGWGVLMTLFIKVDEISALLGFPDSNGLLGIAMLAGGMVGAVLLPALSDRFRRRKLFFVFCNVCSIPGVLLLVFCQQIGQVILGSEAIALIGASIVGLSLLASVPIGSQYAAELGQGIHEEIIQGMLLLFSQAGCAFILIISLVTTEQYSVMLLSSLGGLLVAAMIGSSFLKESSMIITEEERLNDVINQEIVHLQ</sequence>
<evidence type="ECO:0000259" key="6">
    <source>
        <dbReference type="PROSITE" id="PS50850"/>
    </source>
</evidence>
<feature type="transmembrane region" description="Helical" evidence="5">
    <location>
        <begin position="185"/>
        <end position="201"/>
    </location>
</feature>
<evidence type="ECO:0000313" key="7">
    <source>
        <dbReference type="EMBL" id="MPM12346.1"/>
    </source>
</evidence>
<feature type="transmembrane region" description="Helical" evidence="5">
    <location>
        <begin position="266"/>
        <end position="285"/>
    </location>
</feature>
<evidence type="ECO:0000256" key="1">
    <source>
        <dbReference type="ARBA" id="ARBA00004141"/>
    </source>
</evidence>
<feature type="domain" description="Major facilitator superfamily (MFS) profile" evidence="6">
    <location>
        <begin position="11"/>
        <end position="417"/>
    </location>
</feature>
<keyword evidence="3 5" id="KW-1133">Transmembrane helix</keyword>
<gene>
    <name evidence="7" type="ORF">SDC9_58699</name>
</gene>
<feature type="transmembrane region" description="Helical" evidence="5">
    <location>
        <begin position="233"/>
        <end position="254"/>
    </location>
</feature>
<comment type="subcellular location">
    <subcellularLocation>
        <location evidence="1">Membrane</location>
        <topology evidence="1">Multi-pass membrane protein</topology>
    </subcellularLocation>
</comment>
<reference evidence="7" key="1">
    <citation type="submission" date="2019-08" db="EMBL/GenBank/DDBJ databases">
        <authorList>
            <person name="Kucharzyk K."/>
            <person name="Murdoch R.W."/>
            <person name="Higgins S."/>
            <person name="Loffler F."/>
        </authorList>
    </citation>
    <scope>NUCLEOTIDE SEQUENCE</scope>
</reference>
<protein>
    <recommendedName>
        <fullName evidence="6">Major facilitator superfamily (MFS) profile domain-containing protein</fullName>
    </recommendedName>
</protein>
<evidence type="ECO:0000256" key="3">
    <source>
        <dbReference type="ARBA" id="ARBA00022989"/>
    </source>
</evidence>
<feature type="transmembrane region" description="Helical" evidence="5">
    <location>
        <begin position="56"/>
        <end position="76"/>
    </location>
</feature>
<dbReference type="InterPro" id="IPR011701">
    <property type="entry name" value="MFS"/>
</dbReference>
<dbReference type="PROSITE" id="PS50850">
    <property type="entry name" value="MFS"/>
    <property type="match status" value="1"/>
</dbReference>
<name>A0A644X837_9ZZZZ</name>
<feature type="transmembrane region" description="Helical" evidence="5">
    <location>
        <begin position="83"/>
        <end position="102"/>
    </location>
</feature>
<keyword evidence="4 5" id="KW-0472">Membrane</keyword>
<organism evidence="7">
    <name type="scientific">bioreactor metagenome</name>
    <dbReference type="NCBI Taxonomy" id="1076179"/>
    <lineage>
        <taxon>unclassified sequences</taxon>
        <taxon>metagenomes</taxon>
        <taxon>ecological metagenomes</taxon>
    </lineage>
</organism>
<dbReference type="EMBL" id="VSSQ01001959">
    <property type="protein sequence ID" value="MPM12346.1"/>
    <property type="molecule type" value="Genomic_DNA"/>
</dbReference>
<feature type="transmembrane region" description="Helical" evidence="5">
    <location>
        <begin position="297"/>
        <end position="316"/>
    </location>
</feature>
<dbReference type="Gene3D" id="1.20.1250.20">
    <property type="entry name" value="MFS general substrate transporter like domains"/>
    <property type="match status" value="2"/>
</dbReference>
<feature type="transmembrane region" description="Helical" evidence="5">
    <location>
        <begin position="12"/>
        <end position="29"/>
    </location>
</feature>
<dbReference type="SUPFAM" id="SSF103473">
    <property type="entry name" value="MFS general substrate transporter"/>
    <property type="match status" value="1"/>
</dbReference>
<feature type="transmembrane region" description="Helical" evidence="5">
    <location>
        <begin position="143"/>
        <end position="165"/>
    </location>
</feature>
<feature type="transmembrane region" description="Helical" evidence="5">
    <location>
        <begin position="368"/>
        <end position="386"/>
    </location>
</feature>
<evidence type="ECO:0000256" key="4">
    <source>
        <dbReference type="ARBA" id="ARBA00023136"/>
    </source>
</evidence>
<comment type="caution">
    <text evidence="7">The sequence shown here is derived from an EMBL/GenBank/DDBJ whole genome shotgun (WGS) entry which is preliminary data.</text>
</comment>
<keyword evidence="2 5" id="KW-0812">Transmembrane</keyword>
<dbReference type="InterPro" id="IPR036259">
    <property type="entry name" value="MFS_trans_sf"/>
</dbReference>
<feature type="transmembrane region" description="Helical" evidence="5">
    <location>
        <begin position="108"/>
        <end position="131"/>
    </location>
</feature>
<evidence type="ECO:0000256" key="2">
    <source>
        <dbReference type="ARBA" id="ARBA00022692"/>
    </source>
</evidence>
<accession>A0A644X837</accession>
<dbReference type="InterPro" id="IPR049680">
    <property type="entry name" value="FLVCR1-2_SLC49-like"/>
</dbReference>
<feature type="transmembrane region" description="Helical" evidence="5">
    <location>
        <begin position="328"/>
        <end position="347"/>
    </location>
</feature>
<evidence type="ECO:0000256" key="5">
    <source>
        <dbReference type="SAM" id="Phobius"/>
    </source>
</evidence>
<dbReference type="GO" id="GO:0016020">
    <property type="term" value="C:membrane"/>
    <property type="evidence" value="ECO:0007669"/>
    <property type="project" value="UniProtKB-SubCell"/>
</dbReference>
<dbReference type="PANTHER" id="PTHR10924">
    <property type="entry name" value="MAJOR FACILITATOR SUPERFAMILY PROTEIN-RELATED"/>
    <property type="match status" value="1"/>
</dbReference>
<dbReference type="Pfam" id="PF07690">
    <property type="entry name" value="MFS_1"/>
    <property type="match status" value="1"/>
</dbReference>